<reference evidence="2" key="2">
    <citation type="journal article" date="2015" name="Fish Shellfish Immunol.">
        <title>Early steps in the European eel (Anguilla anguilla)-Vibrio vulnificus interaction in the gills: Role of the RtxA13 toxin.</title>
        <authorList>
            <person name="Callol A."/>
            <person name="Pajuelo D."/>
            <person name="Ebbesson L."/>
            <person name="Teles M."/>
            <person name="MacKenzie S."/>
            <person name="Amaro C."/>
        </authorList>
    </citation>
    <scope>NUCLEOTIDE SEQUENCE</scope>
</reference>
<reference evidence="2" key="1">
    <citation type="submission" date="2014-11" db="EMBL/GenBank/DDBJ databases">
        <authorList>
            <person name="Amaro Gonzalez C."/>
        </authorList>
    </citation>
    <scope>NUCLEOTIDE SEQUENCE</scope>
</reference>
<name>A0A0E9XM41_ANGAN</name>
<dbReference type="AlphaFoldDB" id="A0A0E9XM41"/>
<organism evidence="2">
    <name type="scientific">Anguilla anguilla</name>
    <name type="common">European freshwater eel</name>
    <name type="synonym">Muraena anguilla</name>
    <dbReference type="NCBI Taxonomy" id="7936"/>
    <lineage>
        <taxon>Eukaryota</taxon>
        <taxon>Metazoa</taxon>
        <taxon>Chordata</taxon>
        <taxon>Craniata</taxon>
        <taxon>Vertebrata</taxon>
        <taxon>Euteleostomi</taxon>
        <taxon>Actinopterygii</taxon>
        <taxon>Neopterygii</taxon>
        <taxon>Teleostei</taxon>
        <taxon>Anguilliformes</taxon>
        <taxon>Anguillidae</taxon>
        <taxon>Anguilla</taxon>
    </lineage>
</organism>
<proteinExistence type="predicted"/>
<accession>A0A0E9XM41</accession>
<dbReference type="EMBL" id="GBXM01005819">
    <property type="protein sequence ID" value="JAI02759.1"/>
    <property type="molecule type" value="Transcribed_RNA"/>
</dbReference>
<protein>
    <submittedName>
        <fullName evidence="2">Uncharacterized protein</fullName>
    </submittedName>
</protein>
<sequence>MQGIHRQHQTEYTKSKASSSFPFRNSPGKPI</sequence>
<feature type="region of interest" description="Disordered" evidence="1">
    <location>
        <begin position="1"/>
        <end position="31"/>
    </location>
</feature>
<evidence type="ECO:0000256" key="1">
    <source>
        <dbReference type="SAM" id="MobiDB-lite"/>
    </source>
</evidence>
<evidence type="ECO:0000313" key="2">
    <source>
        <dbReference type="EMBL" id="JAI02759.1"/>
    </source>
</evidence>